<name>A0A1L0C484_9GAMM</name>
<evidence type="ECO:0000313" key="2">
    <source>
        <dbReference type="Proteomes" id="UP000183794"/>
    </source>
</evidence>
<gene>
    <name evidence="1" type="ORF">NVI5450_4141</name>
</gene>
<accession>A0A1L0C484</accession>
<reference evidence="1 2" key="1">
    <citation type="submission" date="2016-11" db="EMBL/GenBank/DDBJ databases">
        <authorList>
            <person name="Jaros S."/>
            <person name="Januszkiewicz K."/>
            <person name="Wedrychowicz H."/>
        </authorList>
    </citation>
    <scope>NUCLEOTIDE SEQUENCE [LARGE SCALE GENOMIC DNA]</scope>
    <source>
        <strain evidence="1">NVI 5450</strain>
    </source>
</reference>
<organism evidence="1 2">
    <name type="scientific">Moritella viscosa</name>
    <dbReference type="NCBI Taxonomy" id="80854"/>
    <lineage>
        <taxon>Bacteria</taxon>
        <taxon>Pseudomonadati</taxon>
        <taxon>Pseudomonadota</taxon>
        <taxon>Gammaproteobacteria</taxon>
        <taxon>Alteromonadales</taxon>
        <taxon>Moritellaceae</taxon>
        <taxon>Moritella</taxon>
    </lineage>
</organism>
<dbReference type="AlphaFoldDB" id="A0A1L0C484"/>
<dbReference type="EMBL" id="FPLD01000121">
    <property type="protein sequence ID" value="SGZ15211.1"/>
    <property type="molecule type" value="Genomic_DNA"/>
</dbReference>
<evidence type="ECO:0000313" key="1">
    <source>
        <dbReference type="EMBL" id="SGZ15211.1"/>
    </source>
</evidence>
<protein>
    <submittedName>
        <fullName evidence="1">Uncharacterized protein</fullName>
    </submittedName>
</protein>
<dbReference type="Proteomes" id="UP000183794">
    <property type="component" value="Unassembled WGS sequence"/>
</dbReference>
<sequence length="38" mass="4627">MAKDLFGHNTRQGWLFFPLYHRFYELTVFLIQPKIVLS</sequence>
<proteinExistence type="predicted"/>